<keyword evidence="2" id="KW-1185">Reference proteome</keyword>
<accession>A0A0X3TL98</accession>
<dbReference type="Pfam" id="PF20086">
    <property type="entry name" value="DUF6478"/>
    <property type="match status" value="1"/>
</dbReference>
<dbReference type="OrthoDB" id="7827015at2"/>
<comment type="caution">
    <text evidence="1">The sequence shown here is derived from an EMBL/GenBank/DDBJ whole genome shotgun (WGS) entry which is preliminary data.</text>
</comment>
<protein>
    <submittedName>
        <fullName evidence="1">Uncharacterized protein</fullName>
    </submittedName>
</protein>
<sequence>MNGLSDRLLHALALRKWRRAACRAETETLAELRMQRNRARVLRGHLDRLIHVADGRLSRPRMGSANFPRPLGTDWSWRPDLWRGPLPGAGLASAPNKAPVDDEVTLFHDCDKRDISLRQTRNTRDDDLAPFAVCMDVFGFDGSFLSLSVDLPREAGSGLTKSHLMRLDTSIETERPLGISARLNIQHGPNTEHIVRDLPADSEARSVEFDLAYARVNEKRIEKIWLDLIFDAPEMNRMVVRDLTLCRHYRADF</sequence>
<dbReference type="InterPro" id="IPR045514">
    <property type="entry name" value="DUF6478"/>
</dbReference>
<dbReference type="RefSeq" id="WP_068348276.1">
    <property type="nucleotide sequence ID" value="NZ_LQBQ01000035.1"/>
</dbReference>
<dbReference type="Proteomes" id="UP000053791">
    <property type="component" value="Unassembled WGS sequence"/>
</dbReference>
<gene>
    <name evidence="1" type="ORF">AVO45_11620</name>
</gene>
<organism evidence="1 2">
    <name type="scientific">Ruegeria marisrubri</name>
    <dbReference type="NCBI Taxonomy" id="1685379"/>
    <lineage>
        <taxon>Bacteria</taxon>
        <taxon>Pseudomonadati</taxon>
        <taxon>Pseudomonadota</taxon>
        <taxon>Alphaproteobacteria</taxon>
        <taxon>Rhodobacterales</taxon>
        <taxon>Roseobacteraceae</taxon>
        <taxon>Ruegeria</taxon>
    </lineage>
</organism>
<reference evidence="1 2" key="1">
    <citation type="submission" date="2015-12" db="EMBL/GenBank/DDBJ databases">
        <authorList>
            <person name="Shamseldin A."/>
            <person name="Moawad H."/>
            <person name="Abd El-Rahim W.M."/>
            <person name="Sadowsky M.J."/>
        </authorList>
    </citation>
    <scope>NUCLEOTIDE SEQUENCE [LARGE SCALE GENOMIC DNA]</scope>
    <source>
        <strain evidence="1 2">ZGT118</strain>
    </source>
</reference>
<dbReference type="EMBL" id="LQBQ01000035">
    <property type="protein sequence ID" value="KUJ76439.1"/>
    <property type="molecule type" value="Genomic_DNA"/>
</dbReference>
<proteinExistence type="predicted"/>
<dbReference type="STRING" id="1685379.AVO45_11620"/>
<evidence type="ECO:0000313" key="2">
    <source>
        <dbReference type="Proteomes" id="UP000053791"/>
    </source>
</evidence>
<evidence type="ECO:0000313" key="1">
    <source>
        <dbReference type="EMBL" id="KUJ76439.1"/>
    </source>
</evidence>
<dbReference type="AlphaFoldDB" id="A0A0X3TL98"/>
<name>A0A0X3TL98_9RHOB</name>